<dbReference type="InterPro" id="IPR013968">
    <property type="entry name" value="PKS_KR"/>
</dbReference>
<keyword evidence="4" id="KW-0521">NADP</keyword>
<dbReference type="SUPFAM" id="SSF50129">
    <property type="entry name" value="GroES-like"/>
    <property type="match status" value="1"/>
</dbReference>
<organism evidence="13 14">
    <name type="scientific">Tolypocladium capitatum</name>
    <dbReference type="NCBI Taxonomy" id="45235"/>
    <lineage>
        <taxon>Eukaryota</taxon>
        <taxon>Fungi</taxon>
        <taxon>Dikarya</taxon>
        <taxon>Ascomycota</taxon>
        <taxon>Pezizomycotina</taxon>
        <taxon>Sordariomycetes</taxon>
        <taxon>Hypocreomycetidae</taxon>
        <taxon>Hypocreales</taxon>
        <taxon>Ophiocordycipitaceae</taxon>
        <taxon>Tolypocladium</taxon>
    </lineage>
</organism>
<dbReference type="Gene3D" id="3.40.47.10">
    <property type="match status" value="1"/>
</dbReference>
<dbReference type="Pfam" id="PF08659">
    <property type="entry name" value="KR"/>
    <property type="match status" value="1"/>
</dbReference>
<dbReference type="InterPro" id="IPR036291">
    <property type="entry name" value="NAD(P)-bd_dom_sf"/>
</dbReference>
<dbReference type="InterPro" id="IPR006162">
    <property type="entry name" value="Ppantetheine_attach_site"/>
</dbReference>
<dbReference type="CDD" id="cd05195">
    <property type="entry name" value="enoyl_red"/>
    <property type="match status" value="1"/>
</dbReference>
<gene>
    <name evidence="13" type="ORF">TCAP_05457</name>
</gene>
<dbReference type="CDD" id="cd00833">
    <property type="entry name" value="PKS"/>
    <property type="match status" value="1"/>
</dbReference>
<evidence type="ECO:0000256" key="6">
    <source>
        <dbReference type="ARBA" id="ARBA00023268"/>
    </source>
</evidence>
<feature type="domain" description="Ketosynthase family 3 (KS3)" evidence="11">
    <location>
        <begin position="53"/>
        <end position="489"/>
    </location>
</feature>
<keyword evidence="6" id="KW-0511">Multifunctional enzyme</keyword>
<feature type="domain" description="PKS/mFAS DH" evidence="12">
    <location>
        <begin position="1000"/>
        <end position="1299"/>
    </location>
</feature>
<evidence type="ECO:0000256" key="7">
    <source>
        <dbReference type="ARBA" id="ARBA00023315"/>
    </source>
</evidence>
<dbReference type="Pfam" id="PF08240">
    <property type="entry name" value="ADH_N"/>
    <property type="match status" value="1"/>
</dbReference>
<feature type="region of interest" description="Disordered" evidence="9">
    <location>
        <begin position="1"/>
        <end position="22"/>
    </location>
</feature>
<dbReference type="InterPro" id="IPR050091">
    <property type="entry name" value="PKS_NRPS_Biosynth_Enz"/>
</dbReference>
<dbReference type="InterPro" id="IPR014043">
    <property type="entry name" value="Acyl_transferase_dom"/>
</dbReference>
<dbReference type="Pfam" id="PF23114">
    <property type="entry name" value="NAD-bd_HRPKS_sdrA"/>
    <property type="match status" value="1"/>
</dbReference>
<dbReference type="InterPro" id="IPR011032">
    <property type="entry name" value="GroES-like_sf"/>
</dbReference>
<dbReference type="GO" id="GO:0006633">
    <property type="term" value="P:fatty acid biosynthetic process"/>
    <property type="evidence" value="ECO:0007669"/>
    <property type="project" value="TreeGrafter"/>
</dbReference>
<dbReference type="Pfam" id="PF02801">
    <property type="entry name" value="Ketoacyl-synt_C"/>
    <property type="match status" value="1"/>
</dbReference>
<evidence type="ECO:0000259" key="12">
    <source>
        <dbReference type="PROSITE" id="PS52019"/>
    </source>
</evidence>
<evidence type="ECO:0000313" key="13">
    <source>
        <dbReference type="EMBL" id="PNY24582.1"/>
    </source>
</evidence>
<dbReference type="InterPro" id="IPR020807">
    <property type="entry name" value="PKS_DH"/>
</dbReference>
<dbReference type="OrthoDB" id="329835at2759"/>
<dbReference type="SMART" id="SM00827">
    <property type="entry name" value="PKS_AT"/>
    <property type="match status" value="1"/>
</dbReference>
<feature type="region of interest" description="N-terminal hotdog fold" evidence="8">
    <location>
        <begin position="1000"/>
        <end position="1133"/>
    </location>
</feature>
<keyword evidence="14" id="KW-1185">Reference proteome</keyword>
<dbReference type="PROSITE" id="PS00012">
    <property type="entry name" value="PHOSPHOPANTETHEINE"/>
    <property type="match status" value="1"/>
</dbReference>
<feature type="region of interest" description="C-terminal hotdog fold" evidence="8">
    <location>
        <begin position="1144"/>
        <end position="1299"/>
    </location>
</feature>
<sequence length="2991" mass="322301">MAGIYRSSSSSSWSSSSEIPAPVPVPSGSAVGEMEYPALSFPGYAEKPLDEQLAPIAVVGMDIDITGCRLPGDVSSVSEFWDLMMSKGTGNMPKVPASRFNIDAHYHENNDRPGSFAVLGGYFLNGDLADFDPGLFGLTPIEAMWMDPQQRKLLEVVYETLESGGISMEKISGTCTAVFAASFTADWQQMAFKEPSFRHNLAATGVDPGIISNRISHVFNMNGPSVVCNTACSSSVYALHHACSALRNHEAEGAIVAGVNLIITVDQHMNTAKLGVLSPTSTCHTFDASADGYGRADAVGAVYLKRLSDAIRCGDPIRGVIRSSATNSNGKVPGAAIVQPNREGQASVISTAYQRGGNLDPRLTGYFECHGTGTAVGDPLEVEAISLTMNENRQPGENPLWIGAVKTNIGHSEAASGLSALIKAVMIVERGVIPATRGVVNPNPAIKWDEWKVNVPTDAVPFPRELPVRRVSINSFGYGGTNAHVIVEGTESIARCAPAYTYFNNWDARHRGLRTLRRVVERKRPFLLPFSAHDKATLRRNIDAHGKVASKYSLLDLSYTLSSRRSYLHSKAFTVANLDTLSNAFGKVNENFKFADKKSIRSVGFVFTGQGAQWARMGTQLMTYCPDFLRSIRALDLVLGELHDGPEWSIDDILHEHADVSPINEAEFSQPLCTAVQIATVQLLDSWGVRPAVTVGHSSGEMAAAYAAGLVSAEDAIIAAYYRGRVAKDIDTDGAMMAVGLGADAIQPYLAGVENQVVVACHNSPSLITLSGDTDAIEIVKTKLDAAKVFARPVKTNGKAYHSHHTAAVADKYEALVRAANEARGECGLRLVTTAKMVSSVTNEVLPEGSVLDETYWSANLRSPVLFNQAVQTVLTTDQLSDVDLLIEVGPHSAMAGPIKQIKAELKADRIDYVPTLLRATDCAVRVLKVAGELFLRSYPVNMDKITHAFVEESFTLPGHKPVRGATIVDLPPYQWNYTRPLWGEARASSEQRNLMFPRHDVLGQLVIGNSLAEPTWRNVLRVHDLPWLKDHHLGGEFVFPAAGYFAMAIEAIRQLNESSPTPVNVECYVLRDVSIKTALVTPDDDEGIEVTFNIRHSIFGHGWWDWSVSSLNGERVRKDHMSGSISMNTRQQRKTPWEIPQFPQRTSGKAWNLALREVGFDYGPTFQDMEDVRFDGKRYEASCTTNIKQMVDESLGESRYVLHPACIDSTLQLSIASIYAGRTNAMECGVVPMQVDEVAIWPPTEEQLQARRANVYSVADRRGIRTSVSSVQMTAADGQMIMEIVNMRATAYEAAVPPKTESALEDAPYGEITWELDLAVAENRDGLTTTELINLALFKHPGLETVELGFKNALEVLRRYPRALYTVVVTTEEEAVEAKGVVPGNHNARIVKVDASQELEKQGLKRDKYDVLIAPEDGELSSKLRALLKTGHAWNIHPEVTMVRATDSKAESIKHSVQLVYRTSQTSSITSEVQTALEGLGWDVTAITWNASGESSIAEHVIMLTDFEGPLLFNMKEEDFAALQTIIAQTSSLLWVSAGALLEGRKPEHAMASGLARVISAEQASIDFRTLDIDTDNVSRELIIKSILRVAQLQVAKDEDLHEREFCVSNGKTYISRLVRNHGLNDVYAKENKAQSKHFYPGSRIAGRLLKSKVALQEVQEASVDAVQPGHVEVQVQSSGLTKEGVLVISGSDYATTFSHEIGGVVKRIGSGVSSFKEGDRVVGFSVARFDSHQLVPATMLHKLEDEDDMTKAVSTLMAFASALYGLENLAAVKGGQTVLVLNNTGFAGVAAIKVAQLKGAIPYAVVRTDDEAIFLENRLALDASQVIKSSDGLVTERLEQLTNGHGADVVFSSSSVDAGASHEAWRHIAAFGCFLDSGRKNNLGRVVLDGIPVQRGARYMPFDILEINQSHPELLSSLLPIIFDLHKRGFSVAPGDLESFELGDLDRAIAAFSDHFGATKPVIRHQACKTPIDMLPAQVKLRFSPDVTYLFVGGLGGLGRSLASWMMESGARRFTFLSRSGADSKSAAKFVQDLKTAGAFVQVVRGDAALRTSVVRAVEGVPSQHPIKGVVHAAMVLRDGLFHSMTFDAWKQSTQAKVMGARNLHSVLANTPLDFFLMTSSVSGILGTPGQSNYAAANAYLDSLARHRRSVNAAATSVVLPMVLGVGVVAEHTELEEALKRKGMYGVDEEHLLQSLEAAMRSSSLQRVPDHVVVGLDPSKLQNAMADASADGGFWVEDSRFSHIVHDINSSANDTTAPGGQSILATIKAAGSLDEAVAAVNDHFKGKLARMLMLDADDVDAQSGSVASYGIDSMVGAELRNWIFKEYKMDVSFQQLLSETLTIDKFSRTAVTRGGWDRRASWGHDVVLSRRIEGRAGKGAAESLKANVKKNQIQIHQLSLSELLWLLASVAIKVHIAASKVVIRAQQLSHVSLAVAKVQRPHVTDALVRHLEQPGVQRLGHGKQLVQVQVHLGAAPAAEGVAELGRGNDPEAEDIEHGVPFQETQHVGQGGRVGDELVDGGRRGLLPDGDLRAGGKLEVRDEFAGDDGWEFAVSKRRARVADPLPPPDVAEDGRCDDGDEDDVAPPPVEGEHGADTSHDGGGAVDDGKDLDIAAAPLDKSGGHGATQGILGGGEVALGLGPYIRHPEGVDQAKQRNGPVAKVAGEDVAGHVDIRVGRVYGHVRAGADEHGAGAHEYVHEPAADGLAAQLADRHGQAHLDVEQSLATVAAARELGPLPTPLQAQEADVSVRHRRVVEGKASQDAGGGGADGHEDYGVDGQGCNVPHVGGEVTGVGELQQTHDPREVVDEARTLGEAERLGRRGPDELDAVGRWRCRCRAGPRGLLVLHGLDAAGVDGGRMGIVAGWRRCHLSAKGGGSARLPGAGGWQGWKGAGKGGGRRPGVVAGGRAWWWKAAGSGGGRRPGAVVEGGRERSAMYKQDRDGYGARMAGRVRKEPRPAAAGDGGEMLRKPSVGRVRLRSNHQLPSVCLY</sequence>
<evidence type="ECO:0000259" key="11">
    <source>
        <dbReference type="PROSITE" id="PS52004"/>
    </source>
</evidence>
<dbReference type="Pfam" id="PF00698">
    <property type="entry name" value="Acyl_transf_1"/>
    <property type="match status" value="1"/>
</dbReference>
<dbReference type="Pfam" id="PF14765">
    <property type="entry name" value="PS-DH"/>
    <property type="match status" value="1"/>
</dbReference>
<dbReference type="SMART" id="SM00826">
    <property type="entry name" value="PKS_DH"/>
    <property type="match status" value="1"/>
</dbReference>
<dbReference type="PANTHER" id="PTHR43775">
    <property type="entry name" value="FATTY ACID SYNTHASE"/>
    <property type="match status" value="1"/>
</dbReference>
<evidence type="ECO:0000256" key="5">
    <source>
        <dbReference type="ARBA" id="ARBA00023002"/>
    </source>
</evidence>
<proteinExistence type="predicted"/>
<dbReference type="InterPro" id="IPR020841">
    <property type="entry name" value="PKS_Beta-ketoAc_synthase_dom"/>
</dbReference>
<dbReference type="SUPFAM" id="SSF53901">
    <property type="entry name" value="Thiolase-like"/>
    <property type="match status" value="1"/>
</dbReference>
<keyword evidence="1" id="KW-0596">Phosphopantetheine</keyword>
<feature type="active site" description="Proton donor; for dehydratase activity" evidence="8">
    <location>
        <position position="1209"/>
    </location>
</feature>
<feature type="region of interest" description="Disordered" evidence="9">
    <location>
        <begin position="2562"/>
        <end position="2621"/>
    </location>
</feature>
<dbReference type="Gene3D" id="3.90.180.10">
    <property type="entry name" value="Medium-chain alcohol dehydrogenases, catalytic domain"/>
    <property type="match status" value="1"/>
</dbReference>
<dbReference type="PANTHER" id="PTHR43775:SF50">
    <property type="entry name" value="HIGHLY REDUCING POLYKETIDE SYNTHASE SRDA"/>
    <property type="match status" value="1"/>
</dbReference>
<dbReference type="InterPro" id="IPR001227">
    <property type="entry name" value="Ac_transferase_dom_sf"/>
</dbReference>
<feature type="compositionally biased region" description="Gly residues" evidence="9">
    <location>
        <begin position="2878"/>
        <end position="2901"/>
    </location>
</feature>
<feature type="compositionally biased region" description="Basic and acidic residues" evidence="9">
    <location>
        <begin position="2591"/>
        <end position="2600"/>
    </location>
</feature>
<dbReference type="SUPFAM" id="SSF55048">
    <property type="entry name" value="Probable ACP-binding domain of malonyl-CoA ACP transacylase"/>
    <property type="match status" value="1"/>
</dbReference>
<dbReference type="InterPro" id="IPR016036">
    <property type="entry name" value="Malonyl_transacylase_ACP-bd"/>
</dbReference>
<dbReference type="Proteomes" id="UP000236621">
    <property type="component" value="Unassembled WGS sequence"/>
</dbReference>
<dbReference type="Gene3D" id="3.40.366.10">
    <property type="entry name" value="Malonyl-Coenzyme A Acyl Carrier Protein, domain 2"/>
    <property type="match status" value="1"/>
</dbReference>
<dbReference type="InterPro" id="IPR049551">
    <property type="entry name" value="PKS_DH_C"/>
</dbReference>
<dbReference type="Gene3D" id="3.10.129.110">
    <property type="entry name" value="Polyketide synthase dehydratase"/>
    <property type="match status" value="1"/>
</dbReference>
<comment type="caution">
    <text evidence="13">The sequence shown here is derived from an EMBL/GenBank/DDBJ whole genome shotgun (WGS) entry which is preliminary data.</text>
</comment>
<dbReference type="SUPFAM" id="SSF47336">
    <property type="entry name" value="ACP-like"/>
    <property type="match status" value="1"/>
</dbReference>
<keyword evidence="3" id="KW-0808">Transferase</keyword>
<dbReference type="InterPro" id="IPR049552">
    <property type="entry name" value="PKS_DH_N"/>
</dbReference>
<feature type="active site" description="Proton acceptor; for dehydratase activity" evidence="8">
    <location>
        <position position="1032"/>
    </location>
</feature>
<dbReference type="InterPro" id="IPR013154">
    <property type="entry name" value="ADH-like_N"/>
</dbReference>
<keyword evidence="7" id="KW-0012">Acyltransferase</keyword>
<protein>
    <submittedName>
        <fullName evidence="13">Polyketide synthase</fullName>
    </submittedName>
</protein>
<dbReference type="InterPro" id="IPR057326">
    <property type="entry name" value="KR_dom"/>
</dbReference>
<evidence type="ECO:0000256" key="9">
    <source>
        <dbReference type="SAM" id="MobiDB-lite"/>
    </source>
</evidence>
<dbReference type="InterPro" id="IPR009081">
    <property type="entry name" value="PP-bd_ACP"/>
</dbReference>
<dbReference type="InterPro" id="IPR042104">
    <property type="entry name" value="PKS_dehydratase_sf"/>
</dbReference>
<name>A0A2K3QAK6_9HYPO</name>
<dbReference type="InterPro" id="IPR049900">
    <property type="entry name" value="PKS_mFAS_DH"/>
</dbReference>
<evidence type="ECO:0000256" key="2">
    <source>
        <dbReference type="ARBA" id="ARBA00022553"/>
    </source>
</evidence>
<dbReference type="GO" id="GO:0016491">
    <property type="term" value="F:oxidoreductase activity"/>
    <property type="evidence" value="ECO:0007669"/>
    <property type="project" value="UniProtKB-KW"/>
</dbReference>
<dbReference type="InterPro" id="IPR020843">
    <property type="entry name" value="ER"/>
</dbReference>
<dbReference type="Pfam" id="PF23297">
    <property type="entry name" value="ACP_SdgA_C"/>
    <property type="match status" value="1"/>
</dbReference>
<dbReference type="SMART" id="SM00822">
    <property type="entry name" value="PKS_KR"/>
    <property type="match status" value="1"/>
</dbReference>
<reference evidence="13 14" key="1">
    <citation type="submission" date="2017-08" db="EMBL/GenBank/DDBJ databases">
        <title>Harnessing the power of phylogenomics to disentangle the directionality and signatures of interkingdom host jumping in the parasitic fungal genus Tolypocladium.</title>
        <authorList>
            <person name="Quandt C.A."/>
            <person name="Patterson W."/>
            <person name="Spatafora J.W."/>
        </authorList>
    </citation>
    <scope>NUCLEOTIDE SEQUENCE [LARGE SCALE GENOMIC DNA]</scope>
    <source>
        <strain evidence="13 14">CBS 113982</strain>
    </source>
</reference>
<evidence type="ECO:0000256" key="1">
    <source>
        <dbReference type="ARBA" id="ARBA00022450"/>
    </source>
</evidence>
<dbReference type="SMART" id="SM00825">
    <property type="entry name" value="PKS_KS"/>
    <property type="match status" value="1"/>
</dbReference>
<dbReference type="InterPro" id="IPR016039">
    <property type="entry name" value="Thiolase-like"/>
</dbReference>
<dbReference type="InterPro" id="IPR016035">
    <property type="entry name" value="Acyl_Trfase/lysoPLipase"/>
</dbReference>
<dbReference type="PROSITE" id="PS50075">
    <property type="entry name" value="CARRIER"/>
    <property type="match status" value="1"/>
</dbReference>
<feature type="compositionally biased region" description="Low complexity" evidence="9">
    <location>
        <begin position="7"/>
        <end position="17"/>
    </location>
</feature>
<evidence type="ECO:0000256" key="4">
    <source>
        <dbReference type="ARBA" id="ARBA00022857"/>
    </source>
</evidence>
<dbReference type="Gene3D" id="3.40.50.720">
    <property type="entry name" value="NAD(P)-binding Rossmann-like Domain"/>
    <property type="match status" value="3"/>
</dbReference>
<keyword evidence="2" id="KW-0597">Phosphoprotein</keyword>
<dbReference type="InterPro" id="IPR032821">
    <property type="entry name" value="PKS_assoc"/>
</dbReference>
<feature type="domain" description="Carrier" evidence="10">
    <location>
        <begin position="2280"/>
        <end position="2356"/>
    </location>
</feature>
<dbReference type="GO" id="GO:0030639">
    <property type="term" value="P:polyketide biosynthetic process"/>
    <property type="evidence" value="ECO:0007669"/>
    <property type="project" value="UniProtKB-ARBA"/>
</dbReference>
<dbReference type="GO" id="GO:0004312">
    <property type="term" value="F:fatty acid synthase activity"/>
    <property type="evidence" value="ECO:0007669"/>
    <property type="project" value="TreeGrafter"/>
</dbReference>
<dbReference type="STRING" id="45235.A0A2K3QAK6"/>
<dbReference type="Pfam" id="PF16197">
    <property type="entry name" value="KAsynt_C_assoc"/>
    <property type="match status" value="1"/>
</dbReference>
<dbReference type="EMBL" id="NRSZ01000867">
    <property type="protein sequence ID" value="PNY24582.1"/>
    <property type="molecule type" value="Genomic_DNA"/>
</dbReference>
<dbReference type="SUPFAM" id="SSF52151">
    <property type="entry name" value="FabD/lysophospholipase-like"/>
    <property type="match status" value="1"/>
</dbReference>
<dbReference type="Pfam" id="PF00109">
    <property type="entry name" value="ketoacyl-synt"/>
    <property type="match status" value="1"/>
</dbReference>
<evidence type="ECO:0000259" key="10">
    <source>
        <dbReference type="PROSITE" id="PS50075"/>
    </source>
</evidence>
<dbReference type="Pfam" id="PF21089">
    <property type="entry name" value="PKS_DH_N"/>
    <property type="match status" value="1"/>
</dbReference>
<dbReference type="InterPro" id="IPR014030">
    <property type="entry name" value="Ketoacyl_synth_N"/>
</dbReference>
<dbReference type="SUPFAM" id="SSF51735">
    <property type="entry name" value="NAD(P)-binding Rossmann-fold domains"/>
    <property type="match status" value="2"/>
</dbReference>
<evidence type="ECO:0000256" key="8">
    <source>
        <dbReference type="PROSITE-ProRule" id="PRU01363"/>
    </source>
</evidence>
<feature type="region of interest" description="Disordered" evidence="9">
    <location>
        <begin position="2878"/>
        <end position="2902"/>
    </location>
</feature>
<evidence type="ECO:0000256" key="3">
    <source>
        <dbReference type="ARBA" id="ARBA00022679"/>
    </source>
</evidence>
<dbReference type="PROSITE" id="PS52019">
    <property type="entry name" value="PKS_MFAS_DH"/>
    <property type="match status" value="1"/>
</dbReference>
<dbReference type="InterPro" id="IPR036736">
    <property type="entry name" value="ACP-like_sf"/>
</dbReference>
<dbReference type="Gene3D" id="1.10.1200.10">
    <property type="entry name" value="ACP-like"/>
    <property type="match status" value="1"/>
</dbReference>
<dbReference type="InterPro" id="IPR056501">
    <property type="entry name" value="NAD-bd_HRPKS_sdrA"/>
</dbReference>
<dbReference type="PROSITE" id="PS52004">
    <property type="entry name" value="KS3_2"/>
    <property type="match status" value="1"/>
</dbReference>
<dbReference type="InterPro" id="IPR014031">
    <property type="entry name" value="Ketoacyl_synth_C"/>
</dbReference>
<dbReference type="SMART" id="SM00829">
    <property type="entry name" value="PKS_ER"/>
    <property type="match status" value="1"/>
</dbReference>
<accession>A0A2K3QAK6</accession>
<keyword evidence="5" id="KW-0560">Oxidoreductase</keyword>
<evidence type="ECO:0000313" key="14">
    <source>
        <dbReference type="Proteomes" id="UP000236621"/>
    </source>
</evidence>